<dbReference type="AlphaFoldDB" id="A0A8A4TFN3"/>
<evidence type="ECO:0000256" key="2">
    <source>
        <dbReference type="PIRNR" id="PIRNR001365"/>
    </source>
</evidence>
<evidence type="ECO:0000256" key="3">
    <source>
        <dbReference type="PIRSR" id="PIRSR001365-1"/>
    </source>
</evidence>
<evidence type="ECO:0000256" key="1">
    <source>
        <dbReference type="ARBA" id="ARBA00023239"/>
    </source>
</evidence>
<name>A0A8A4TFN3_SULCO</name>
<dbReference type="GO" id="GO:0008747">
    <property type="term" value="F:N-acetylneuraminate lyase activity"/>
    <property type="evidence" value="ECO:0007669"/>
    <property type="project" value="TreeGrafter"/>
</dbReference>
<dbReference type="InterPro" id="IPR013785">
    <property type="entry name" value="Aldolase_TIM"/>
</dbReference>
<sequence>MQFNWHGVFPAVTTKFTADDQLDSPAFQRHIQAMLDSGCHGIIVLGTLGENSVLSPEEKRSAIQSAAAQIKGQVPLLATIAENTTQAACQLAADAKDLGADGLMLLPPMLYKSDNRETVAYLSTVAKSTDLPIMLYNNPVAYGIDLTPDILAELADCENFVAIKESSDDVRRITDIRNLLGDRYRLFCGVDNLALESLLLGADGWVAGLVCAFPRETVAIYQAALAGNLTLARELYRWFMPLLHLDVSTKLVQNIKLAEVKTGLGTEHVRAPRLPLAGEERRRVEEIIDECLASRPELAKAAHNDQTVLA</sequence>
<dbReference type="CDD" id="cd00408">
    <property type="entry name" value="DHDPS-like"/>
    <property type="match status" value="1"/>
</dbReference>
<protein>
    <submittedName>
        <fullName evidence="5">Dihydrodipicolinate synthase family protein</fullName>
    </submittedName>
</protein>
<dbReference type="GO" id="GO:0019262">
    <property type="term" value="P:N-acetylneuraminate catabolic process"/>
    <property type="evidence" value="ECO:0007669"/>
    <property type="project" value="TreeGrafter"/>
</dbReference>
<evidence type="ECO:0000313" key="5">
    <source>
        <dbReference type="EMBL" id="QTD47561.1"/>
    </source>
</evidence>
<dbReference type="Proteomes" id="UP000663929">
    <property type="component" value="Chromosome"/>
</dbReference>
<accession>A0A8A4TFN3</accession>
<dbReference type="PRINTS" id="PR00146">
    <property type="entry name" value="DHPICSNTHASE"/>
</dbReference>
<dbReference type="SMART" id="SM01130">
    <property type="entry name" value="DHDPS"/>
    <property type="match status" value="1"/>
</dbReference>
<dbReference type="PANTHER" id="PTHR42849">
    <property type="entry name" value="N-ACETYLNEURAMINATE LYASE"/>
    <property type="match status" value="1"/>
</dbReference>
<dbReference type="InterPro" id="IPR002220">
    <property type="entry name" value="DapA-like"/>
</dbReference>
<dbReference type="PIRSF" id="PIRSF001365">
    <property type="entry name" value="DHDPS"/>
    <property type="match status" value="1"/>
</dbReference>
<dbReference type="Gene3D" id="3.20.20.70">
    <property type="entry name" value="Aldolase class I"/>
    <property type="match status" value="1"/>
</dbReference>
<proteinExistence type="inferred from homology"/>
<reference evidence="5" key="1">
    <citation type="submission" date="2021-03" db="EMBL/GenBank/DDBJ databases">
        <title>Acanthopleuribacteraceae sp. M133.</title>
        <authorList>
            <person name="Wang G."/>
        </authorList>
    </citation>
    <scope>NUCLEOTIDE SEQUENCE</scope>
    <source>
        <strain evidence="5">M133</strain>
    </source>
</reference>
<dbReference type="SUPFAM" id="SSF51569">
    <property type="entry name" value="Aldolase"/>
    <property type="match status" value="1"/>
</dbReference>
<feature type="binding site" evidence="4">
    <location>
        <position position="206"/>
    </location>
    <ligand>
        <name>pyruvate</name>
        <dbReference type="ChEBI" id="CHEBI:15361"/>
    </ligand>
</feature>
<dbReference type="EMBL" id="CP071793">
    <property type="protein sequence ID" value="QTD47561.1"/>
    <property type="molecule type" value="Genomic_DNA"/>
</dbReference>
<feature type="active site" description="Proton donor/acceptor" evidence="3">
    <location>
        <position position="136"/>
    </location>
</feature>
<organism evidence="5 6">
    <name type="scientific">Sulfidibacter corallicola</name>
    <dbReference type="NCBI Taxonomy" id="2818388"/>
    <lineage>
        <taxon>Bacteria</taxon>
        <taxon>Pseudomonadati</taxon>
        <taxon>Acidobacteriota</taxon>
        <taxon>Holophagae</taxon>
        <taxon>Acanthopleuribacterales</taxon>
        <taxon>Acanthopleuribacteraceae</taxon>
        <taxon>Sulfidibacter</taxon>
    </lineage>
</organism>
<dbReference type="KEGG" id="scor:J3U87_18370"/>
<evidence type="ECO:0000313" key="6">
    <source>
        <dbReference type="Proteomes" id="UP000663929"/>
    </source>
</evidence>
<feature type="active site" description="Schiff-base intermediate with substrate" evidence="3">
    <location>
        <position position="164"/>
    </location>
</feature>
<evidence type="ECO:0000256" key="4">
    <source>
        <dbReference type="PIRSR" id="PIRSR001365-2"/>
    </source>
</evidence>
<dbReference type="PANTHER" id="PTHR42849:SF1">
    <property type="entry name" value="N-ACETYLNEURAMINATE LYASE"/>
    <property type="match status" value="1"/>
</dbReference>
<keyword evidence="6" id="KW-1185">Reference proteome</keyword>
<keyword evidence="1 2" id="KW-0456">Lyase</keyword>
<dbReference type="GO" id="GO:0005829">
    <property type="term" value="C:cytosol"/>
    <property type="evidence" value="ECO:0007669"/>
    <property type="project" value="TreeGrafter"/>
</dbReference>
<dbReference type="Pfam" id="PF00701">
    <property type="entry name" value="DHDPS"/>
    <property type="match status" value="1"/>
</dbReference>
<gene>
    <name evidence="5" type="ORF">J3U87_18370</name>
</gene>
<comment type="similarity">
    <text evidence="2">Belongs to the DapA family.</text>
</comment>
<dbReference type="RefSeq" id="WP_237377230.1">
    <property type="nucleotide sequence ID" value="NZ_CP071793.1"/>
</dbReference>